<dbReference type="GO" id="GO:0005737">
    <property type="term" value="C:cytoplasm"/>
    <property type="evidence" value="ECO:0007669"/>
    <property type="project" value="TreeGrafter"/>
</dbReference>
<evidence type="ECO:0000313" key="4">
    <source>
        <dbReference type="EMBL" id="AOU99334.1"/>
    </source>
</evidence>
<evidence type="ECO:0008006" key="6">
    <source>
        <dbReference type="Google" id="ProtNLM"/>
    </source>
</evidence>
<comment type="similarity">
    <text evidence="1">Belongs to the PhzF family.</text>
</comment>
<name>A0A1D8ISL0_9GAMM</name>
<dbReference type="Proteomes" id="UP000095401">
    <property type="component" value="Chromosome"/>
</dbReference>
<dbReference type="PANTHER" id="PTHR13774">
    <property type="entry name" value="PHENAZINE BIOSYNTHESIS PROTEIN"/>
    <property type="match status" value="1"/>
</dbReference>
<feature type="active site" evidence="3">
    <location>
        <position position="48"/>
    </location>
</feature>
<dbReference type="RefSeq" id="WP_070079683.1">
    <property type="nucleotide sequence ID" value="NZ_CP017415.1"/>
</dbReference>
<keyword evidence="2" id="KW-0413">Isomerase</keyword>
<protein>
    <recommendedName>
        <fullName evidence="6">Oxidoreductase</fullName>
    </recommendedName>
</protein>
<sequence length="265" mass="27998">MYREIRLFQIDSFAARPFEGNPAAVCLLDGSADAAWMQQVAAEMNLSETAFVSPAADGFELRWFTPTVEVDLCGHATLASAHVLFETGTVTADASVRFHTRSGLLTVARSGDGYEMDFPADPPAPCAAPDGLARVLGAEPVSVLRGREDLVIRLADAATVRGLTPDMAALGRLDARGVIVTAAADEAGCDFISRFFGPQVGIDEDPVTGSAHCTLAPYWAAELDRDRLRAYQASARGGWLSLTVTGARVQIGGQAVTVFSGVLHA</sequence>
<dbReference type="GO" id="GO:0016853">
    <property type="term" value="F:isomerase activity"/>
    <property type="evidence" value="ECO:0007669"/>
    <property type="project" value="UniProtKB-KW"/>
</dbReference>
<dbReference type="Gene3D" id="3.10.310.10">
    <property type="entry name" value="Diaminopimelate Epimerase, Chain A, domain 1"/>
    <property type="match status" value="2"/>
</dbReference>
<evidence type="ECO:0000256" key="1">
    <source>
        <dbReference type="ARBA" id="ARBA00008270"/>
    </source>
</evidence>
<reference evidence="5" key="1">
    <citation type="submission" date="2016-09" db="EMBL/GenBank/DDBJ databases">
        <title>Acidihalobacter prosperus F5.</title>
        <authorList>
            <person name="Khaleque H.N."/>
            <person name="Ramsay J.P."/>
            <person name="Kaksonen A.H."/>
            <person name="Boxall N.J."/>
            <person name="Watkin E.L.J."/>
        </authorList>
    </citation>
    <scope>NUCLEOTIDE SEQUENCE [LARGE SCALE GENOMIC DNA]</scope>
    <source>
        <strain evidence="5">F5</strain>
    </source>
</reference>
<evidence type="ECO:0000313" key="5">
    <source>
        <dbReference type="Proteomes" id="UP000095401"/>
    </source>
</evidence>
<keyword evidence="5" id="KW-1185">Reference proteome</keyword>
<evidence type="ECO:0000256" key="2">
    <source>
        <dbReference type="ARBA" id="ARBA00023235"/>
    </source>
</evidence>
<organism evidence="4 5">
    <name type="scientific">Acidihalobacter yilgarnensis</name>
    <dbReference type="NCBI Taxonomy" id="2819280"/>
    <lineage>
        <taxon>Bacteria</taxon>
        <taxon>Pseudomonadati</taxon>
        <taxon>Pseudomonadota</taxon>
        <taxon>Gammaproteobacteria</taxon>
        <taxon>Chromatiales</taxon>
        <taxon>Ectothiorhodospiraceae</taxon>
        <taxon>Acidihalobacter</taxon>
    </lineage>
</organism>
<dbReference type="EMBL" id="CP017415">
    <property type="protein sequence ID" value="AOU99334.1"/>
    <property type="molecule type" value="Genomic_DNA"/>
</dbReference>
<dbReference type="SUPFAM" id="SSF54506">
    <property type="entry name" value="Diaminopimelate epimerase-like"/>
    <property type="match status" value="1"/>
</dbReference>
<dbReference type="PIRSF" id="PIRSF016184">
    <property type="entry name" value="PhzC_PhzF"/>
    <property type="match status" value="1"/>
</dbReference>
<dbReference type="Pfam" id="PF02567">
    <property type="entry name" value="PhzC-PhzF"/>
    <property type="match status" value="1"/>
</dbReference>
<dbReference type="PANTHER" id="PTHR13774:SF17">
    <property type="entry name" value="PHENAZINE BIOSYNTHESIS-LIKE DOMAIN-CONTAINING PROTEIN"/>
    <property type="match status" value="1"/>
</dbReference>
<accession>A0A1D8ISL0</accession>
<gene>
    <name evidence="4" type="ORF">BI364_16610</name>
</gene>
<evidence type="ECO:0000256" key="3">
    <source>
        <dbReference type="PIRSR" id="PIRSR016184-1"/>
    </source>
</evidence>
<dbReference type="NCBIfam" id="TIGR00654">
    <property type="entry name" value="PhzF_family"/>
    <property type="match status" value="1"/>
</dbReference>
<dbReference type="KEGG" id="aprs:BI364_16610"/>
<dbReference type="InterPro" id="IPR003719">
    <property type="entry name" value="Phenazine_PhzF-like"/>
</dbReference>
<dbReference type="AlphaFoldDB" id="A0A1D8ISL0"/>
<proteinExistence type="inferred from homology"/>